<dbReference type="InterPro" id="IPR012340">
    <property type="entry name" value="NA-bd_OB-fold"/>
</dbReference>
<dbReference type="SUPFAM" id="SSF50249">
    <property type="entry name" value="Nucleic acid-binding proteins"/>
    <property type="match status" value="1"/>
</dbReference>
<dbReference type="AlphaFoldDB" id="X0U9N8"/>
<dbReference type="InterPro" id="IPR022002">
    <property type="entry name" value="ChsH2_Znr"/>
</dbReference>
<dbReference type="PANTHER" id="PTHR34075">
    <property type="entry name" value="BLR3430 PROTEIN"/>
    <property type="match status" value="1"/>
</dbReference>
<evidence type="ECO:0008006" key="4">
    <source>
        <dbReference type="Google" id="ProtNLM"/>
    </source>
</evidence>
<dbReference type="InterPro" id="IPR052513">
    <property type="entry name" value="Thioester_dehydratase-like"/>
</dbReference>
<dbReference type="EMBL" id="BARS01017364">
    <property type="protein sequence ID" value="GAF97062.1"/>
    <property type="molecule type" value="Genomic_DNA"/>
</dbReference>
<evidence type="ECO:0000259" key="2">
    <source>
        <dbReference type="Pfam" id="PF12172"/>
    </source>
</evidence>
<comment type="caution">
    <text evidence="3">The sequence shown here is derived from an EMBL/GenBank/DDBJ whole genome shotgun (WGS) entry which is preliminary data.</text>
</comment>
<gene>
    <name evidence="3" type="ORF">S01H1_28413</name>
</gene>
<feature type="domain" description="ChsH2 C-terminal OB-fold" evidence="1">
    <location>
        <begin position="36"/>
        <end position="93"/>
    </location>
</feature>
<feature type="non-terminal residue" evidence="3">
    <location>
        <position position="1"/>
    </location>
</feature>
<dbReference type="Pfam" id="PF12172">
    <property type="entry name" value="zf-ChsH2"/>
    <property type="match status" value="1"/>
</dbReference>
<evidence type="ECO:0000259" key="1">
    <source>
        <dbReference type="Pfam" id="PF01796"/>
    </source>
</evidence>
<dbReference type="InterPro" id="IPR002878">
    <property type="entry name" value="ChsH2_C"/>
</dbReference>
<sequence>GSKCGRCGTPQYPRQEVCANPKCGAINEMEDYRFSDKKGHLFTYTGDILAFSPSPPAIYGMVDFEGGGRWLFDLNDCDLDSLEVGMPVEMSFRRKYHDVSRGIHAYYWKATPIRA</sequence>
<evidence type="ECO:0000313" key="3">
    <source>
        <dbReference type="EMBL" id="GAF97062.1"/>
    </source>
</evidence>
<reference evidence="3" key="1">
    <citation type="journal article" date="2014" name="Front. Microbiol.">
        <title>High frequency of phylogenetically diverse reductive dehalogenase-homologous genes in deep subseafloor sedimentary metagenomes.</title>
        <authorList>
            <person name="Kawai M."/>
            <person name="Futagami T."/>
            <person name="Toyoda A."/>
            <person name="Takaki Y."/>
            <person name="Nishi S."/>
            <person name="Hori S."/>
            <person name="Arai W."/>
            <person name="Tsubouchi T."/>
            <person name="Morono Y."/>
            <person name="Uchiyama I."/>
            <person name="Ito T."/>
            <person name="Fujiyama A."/>
            <person name="Inagaki F."/>
            <person name="Takami H."/>
        </authorList>
    </citation>
    <scope>NUCLEOTIDE SEQUENCE</scope>
    <source>
        <strain evidence="3">Expedition CK06-06</strain>
    </source>
</reference>
<protein>
    <recommendedName>
        <fullName evidence="4">DUF35 domain-containing protein</fullName>
    </recommendedName>
</protein>
<dbReference type="Pfam" id="PF01796">
    <property type="entry name" value="OB_ChsH2_C"/>
    <property type="match status" value="1"/>
</dbReference>
<accession>X0U9N8</accession>
<feature type="domain" description="ChsH2 rubredoxin-like zinc ribbon" evidence="2">
    <location>
        <begin position="1"/>
        <end position="25"/>
    </location>
</feature>
<dbReference type="PANTHER" id="PTHR34075:SF5">
    <property type="entry name" value="BLR3430 PROTEIN"/>
    <property type="match status" value="1"/>
</dbReference>
<proteinExistence type="predicted"/>
<name>X0U9N8_9ZZZZ</name>
<organism evidence="3">
    <name type="scientific">marine sediment metagenome</name>
    <dbReference type="NCBI Taxonomy" id="412755"/>
    <lineage>
        <taxon>unclassified sequences</taxon>
        <taxon>metagenomes</taxon>
        <taxon>ecological metagenomes</taxon>
    </lineage>
</organism>